<dbReference type="SUPFAM" id="SSF55347">
    <property type="entry name" value="Glyceraldehyde-3-phosphate dehydrogenase-like, C-terminal domain"/>
    <property type="match status" value="1"/>
</dbReference>
<dbReference type="PANTHER" id="PTHR43818">
    <property type="entry name" value="BCDNA.GH03377"/>
    <property type="match status" value="1"/>
</dbReference>
<keyword evidence="2" id="KW-0520">NAD</keyword>
<dbReference type="Gene3D" id="3.40.50.720">
    <property type="entry name" value="NAD(P)-binding Rossmann-like Domain"/>
    <property type="match status" value="1"/>
</dbReference>
<dbReference type="Pfam" id="PF01408">
    <property type="entry name" value="GFO_IDH_MocA"/>
    <property type="match status" value="1"/>
</dbReference>
<dbReference type="EMBL" id="JBHLSV010000002">
    <property type="protein sequence ID" value="MFC0672664.1"/>
    <property type="molecule type" value="Genomic_DNA"/>
</dbReference>
<reference evidence="5 6" key="1">
    <citation type="submission" date="2024-09" db="EMBL/GenBank/DDBJ databases">
        <authorList>
            <person name="Sun Q."/>
            <person name="Mori K."/>
        </authorList>
    </citation>
    <scope>NUCLEOTIDE SEQUENCE [LARGE SCALE GENOMIC DNA]</scope>
    <source>
        <strain evidence="5 6">CICC 10874</strain>
    </source>
</reference>
<dbReference type="Gene3D" id="3.30.360.10">
    <property type="entry name" value="Dihydrodipicolinate Reductase, domain 2"/>
    <property type="match status" value="1"/>
</dbReference>
<dbReference type="Pfam" id="PF22725">
    <property type="entry name" value="GFO_IDH_MocA_C3"/>
    <property type="match status" value="1"/>
</dbReference>
<comment type="caution">
    <text evidence="5">The sequence shown here is derived from an EMBL/GenBank/DDBJ whole genome shotgun (WGS) entry which is preliminary data.</text>
</comment>
<evidence type="ECO:0000256" key="1">
    <source>
        <dbReference type="ARBA" id="ARBA00023002"/>
    </source>
</evidence>
<protein>
    <submittedName>
        <fullName evidence="5">Gfo/Idh/MocA family protein</fullName>
    </submittedName>
</protein>
<gene>
    <name evidence="5" type="ORF">ACFFF6_01705</name>
</gene>
<evidence type="ECO:0000313" key="5">
    <source>
        <dbReference type="EMBL" id="MFC0672664.1"/>
    </source>
</evidence>
<sequence length="383" mass="43098">MAQRRIGIIVNGASGRMGYRQHLVRSLLAIRDQGGVELADGDVLVPDLLLVGRNEEKLRAIAERHGLENWTTDLDSALEQDDYEVYFDALVTNLRVENIKKAIAAGKAIYTEKPTAESLEDALELARIAKEAGTVTGVVHDKLYLPGLLKLRRLIDSGFFGEILSVRGEFGYWVYEGDWQSAQRPSWNYRSEDGGGIVADMFPHWNYVIEDLFGRIVDVYAQTATHIEKRWDEKGREYVATADDAAYGIFRLETGVVVQMNSSWDVRVHRDELVEFQVDGTKGSAVVGLHGARIQPREATPKPVWNPDVRDPHDYRADWIEVPDNEVFDNGFKVQWEDFLAHYAEGRPYPFDLLAGARGVRLAEVGLKSAAEGRRIELDVLEG</sequence>
<evidence type="ECO:0000259" key="4">
    <source>
        <dbReference type="Pfam" id="PF22725"/>
    </source>
</evidence>
<dbReference type="PANTHER" id="PTHR43818:SF11">
    <property type="entry name" value="BCDNA.GH03377"/>
    <property type="match status" value="1"/>
</dbReference>
<evidence type="ECO:0000256" key="2">
    <source>
        <dbReference type="ARBA" id="ARBA00023027"/>
    </source>
</evidence>
<name>A0ABV6R6P6_9MICO</name>
<dbReference type="RefSeq" id="WP_376977630.1">
    <property type="nucleotide sequence ID" value="NZ_JBHLSV010000002.1"/>
</dbReference>
<dbReference type="InterPro" id="IPR000683">
    <property type="entry name" value="Gfo/Idh/MocA-like_OxRdtase_N"/>
</dbReference>
<dbReference type="InterPro" id="IPR036291">
    <property type="entry name" value="NAD(P)-bd_dom_sf"/>
</dbReference>
<dbReference type="Proteomes" id="UP001589793">
    <property type="component" value="Unassembled WGS sequence"/>
</dbReference>
<dbReference type="InterPro" id="IPR055170">
    <property type="entry name" value="GFO_IDH_MocA-like_dom"/>
</dbReference>
<evidence type="ECO:0000313" key="6">
    <source>
        <dbReference type="Proteomes" id="UP001589793"/>
    </source>
</evidence>
<evidence type="ECO:0000259" key="3">
    <source>
        <dbReference type="Pfam" id="PF01408"/>
    </source>
</evidence>
<proteinExistence type="predicted"/>
<keyword evidence="1" id="KW-0560">Oxidoreductase</keyword>
<dbReference type="SUPFAM" id="SSF51735">
    <property type="entry name" value="NAD(P)-binding Rossmann-fold domains"/>
    <property type="match status" value="1"/>
</dbReference>
<feature type="domain" description="GFO/IDH/MocA-like oxidoreductase" evidence="4">
    <location>
        <begin position="149"/>
        <end position="285"/>
    </location>
</feature>
<dbReference type="InterPro" id="IPR050463">
    <property type="entry name" value="Gfo/Idh/MocA_oxidrdct_glycsds"/>
</dbReference>
<accession>A0ABV6R6P6</accession>
<keyword evidence="6" id="KW-1185">Reference proteome</keyword>
<feature type="domain" description="Gfo/Idh/MocA-like oxidoreductase N-terminal" evidence="3">
    <location>
        <begin position="50"/>
        <end position="138"/>
    </location>
</feature>
<organism evidence="5 6">
    <name type="scientific">Brachybacterium hainanense</name>
    <dbReference type="NCBI Taxonomy" id="1541174"/>
    <lineage>
        <taxon>Bacteria</taxon>
        <taxon>Bacillati</taxon>
        <taxon>Actinomycetota</taxon>
        <taxon>Actinomycetes</taxon>
        <taxon>Micrococcales</taxon>
        <taxon>Dermabacteraceae</taxon>
        <taxon>Brachybacterium</taxon>
    </lineage>
</organism>